<dbReference type="PANTHER" id="PTHR35174">
    <property type="entry name" value="BLL7171 PROTEIN-RELATED"/>
    <property type="match status" value="1"/>
</dbReference>
<feature type="region of interest" description="Disordered" evidence="2">
    <location>
        <begin position="1"/>
        <end position="31"/>
    </location>
</feature>
<dbReference type="AlphaFoldDB" id="A0A919SFQ2"/>
<comment type="similarity">
    <text evidence="1">Belongs to the YciI family.</text>
</comment>
<dbReference type="Pfam" id="PF03795">
    <property type="entry name" value="YCII"/>
    <property type="match status" value="1"/>
</dbReference>
<evidence type="ECO:0000313" key="5">
    <source>
        <dbReference type="Proteomes" id="UP000680865"/>
    </source>
</evidence>
<feature type="compositionally biased region" description="Low complexity" evidence="2">
    <location>
        <begin position="1"/>
        <end position="13"/>
    </location>
</feature>
<sequence>MVRPEISSEVSVDSGGGSLVEKADGPLEAPGRMDTDMAKYLVLIYGDEQEWDSASPAELTAKHAAHGAFAAAAGPAILGGEQLQAASTATTLRTLSDGRAVPTDGPFPESKEVLGGYYVLEAPDLDAAVALAGMLPEIAESGGGVEIRPIVSRKS</sequence>
<dbReference type="SUPFAM" id="SSF54909">
    <property type="entry name" value="Dimeric alpha+beta barrel"/>
    <property type="match status" value="1"/>
</dbReference>
<feature type="compositionally biased region" description="Basic and acidic residues" evidence="2">
    <location>
        <begin position="21"/>
        <end position="31"/>
    </location>
</feature>
<keyword evidence="5" id="KW-1185">Reference proteome</keyword>
<dbReference type="EMBL" id="BOQP01000008">
    <property type="protein sequence ID" value="GIM70986.1"/>
    <property type="molecule type" value="Genomic_DNA"/>
</dbReference>
<evidence type="ECO:0000259" key="3">
    <source>
        <dbReference type="Pfam" id="PF03795"/>
    </source>
</evidence>
<dbReference type="Gene3D" id="3.30.70.1060">
    <property type="entry name" value="Dimeric alpha+beta barrel"/>
    <property type="match status" value="1"/>
</dbReference>
<evidence type="ECO:0000256" key="1">
    <source>
        <dbReference type="ARBA" id="ARBA00007689"/>
    </source>
</evidence>
<reference evidence="4" key="1">
    <citation type="submission" date="2021-03" db="EMBL/GenBank/DDBJ databases">
        <title>Whole genome shotgun sequence of Actinoplanes consettensis NBRC 14913.</title>
        <authorList>
            <person name="Komaki H."/>
            <person name="Tamura T."/>
        </authorList>
    </citation>
    <scope>NUCLEOTIDE SEQUENCE</scope>
    <source>
        <strain evidence="4">NBRC 14913</strain>
    </source>
</reference>
<organism evidence="4 5">
    <name type="scientific">Winogradskya consettensis</name>
    <dbReference type="NCBI Taxonomy" id="113560"/>
    <lineage>
        <taxon>Bacteria</taxon>
        <taxon>Bacillati</taxon>
        <taxon>Actinomycetota</taxon>
        <taxon>Actinomycetes</taxon>
        <taxon>Micromonosporales</taxon>
        <taxon>Micromonosporaceae</taxon>
        <taxon>Winogradskya</taxon>
    </lineage>
</organism>
<accession>A0A919SFQ2</accession>
<evidence type="ECO:0000313" key="4">
    <source>
        <dbReference type="EMBL" id="GIM70986.1"/>
    </source>
</evidence>
<protein>
    <recommendedName>
        <fullName evidence="3">YCII-related domain-containing protein</fullName>
    </recommendedName>
</protein>
<feature type="domain" description="YCII-related" evidence="3">
    <location>
        <begin position="39"/>
        <end position="151"/>
    </location>
</feature>
<dbReference type="Proteomes" id="UP000680865">
    <property type="component" value="Unassembled WGS sequence"/>
</dbReference>
<evidence type="ECO:0000256" key="2">
    <source>
        <dbReference type="SAM" id="MobiDB-lite"/>
    </source>
</evidence>
<dbReference type="InterPro" id="IPR011008">
    <property type="entry name" value="Dimeric_a/b-barrel"/>
</dbReference>
<name>A0A919SFQ2_9ACTN</name>
<gene>
    <name evidence="4" type="ORF">Aco04nite_23160</name>
</gene>
<dbReference type="InterPro" id="IPR005545">
    <property type="entry name" value="YCII"/>
</dbReference>
<proteinExistence type="inferred from homology"/>
<comment type="caution">
    <text evidence="4">The sequence shown here is derived from an EMBL/GenBank/DDBJ whole genome shotgun (WGS) entry which is preliminary data.</text>
</comment>
<dbReference type="PANTHER" id="PTHR35174:SF3">
    <property type="entry name" value="BLL7171 PROTEIN"/>
    <property type="match status" value="1"/>
</dbReference>